<dbReference type="EMBL" id="JHEG04000001">
    <property type="protein sequence ID" value="KAF3889511.1"/>
    <property type="molecule type" value="Genomic_DNA"/>
</dbReference>
<dbReference type="Pfam" id="PF13365">
    <property type="entry name" value="Trypsin_2"/>
    <property type="match status" value="1"/>
</dbReference>
<evidence type="ECO:0000313" key="3">
    <source>
        <dbReference type="Proteomes" id="UP000029738"/>
    </source>
</evidence>
<dbReference type="OrthoDB" id="9807133at2"/>
<name>A0A0C1R443_9CYAN</name>
<dbReference type="SUPFAM" id="SSF50494">
    <property type="entry name" value="Trypsin-like serine proteases"/>
    <property type="match status" value="1"/>
</dbReference>
<dbReference type="Gene3D" id="2.40.10.120">
    <property type="match status" value="1"/>
</dbReference>
<dbReference type="AlphaFoldDB" id="A0A0C1R443"/>
<dbReference type="Proteomes" id="UP000029738">
    <property type="component" value="Unassembled WGS sequence"/>
</dbReference>
<comment type="caution">
    <text evidence="2">The sequence shown here is derived from an EMBL/GenBank/DDBJ whole genome shotgun (WGS) entry which is preliminary data.</text>
</comment>
<keyword evidence="1" id="KW-0378">Hydrolase</keyword>
<dbReference type="PRINTS" id="PR00834">
    <property type="entry name" value="PROTEASES2C"/>
</dbReference>
<keyword evidence="3" id="KW-1185">Reference proteome</keyword>
<dbReference type="InterPro" id="IPR001940">
    <property type="entry name" value="Peptidase_S1C"/>
</dbReference>
<sequence length="186" mass="19692">MFQDITAEFATIARQLRQSTVKVRSSSFGSGSGVIWRSDGLIITNAHVATHHKAIVELWDGQVYEAVRISIDPTKDLAALKIARTDLPVATIGNSNALRVGELVLAVGNPFGDSGAVTSGIIHASKQHAVMADIQLFPGNSGGPLADCRGRVIGINTMIAYGLAIAIPSLTVENFLRDRHPVVGVI</sequence>
<dbReference type="PANTHER" id="PTHR22939:SF129">
    <property type="entry name" value="SERINE PROTEASE HTRA2, MITOCHONDRIAL"/>
    <property type="match status" value="1"/>
</dbReference>
<dbReference type="STRING" id="1479485.DA73_0238470"/>
<evidence type="ECO:0000313" key="1">
    <source>
        <dbReference type="EMBL" id="KAF3889511.1"/>
    </source>
</evidence>
<accession>A0A0C1R443</accession>
<organism evidence="2">
    <name type="scientific">Tolypothrix bouteillei VB521301</name>
    <dbReference type="NCBI Taxonomy" id="1479485"/>
    <lineage>
        <taxon>Bacteria</taxon>
        <taxon>Bacillati</taxon>
        <taxon>Cyanobacteriota</taxon>
        <taxon>Cyanophyceae</taxon>
        <taxon>Nostocales</taxon>
        <taxon>Tolypothrichaceae</taxon>
        <taxon>Tolypothrix</taxon>
    </lineage>
</organism>
<dbReference type="GO" id="GO:0004252">
    <property type="term" value="F:serine-type endopeptidase activity"/>
    <property type="evidence" value="ECO:0007669"/>
    <property type="project" value="InterPro"/>
</dbReference>
<reference evidence="2" key="1">
    <citation type="journal article" date="2015" name="Genome Announc.">
        <title>Draft Genome Sequence of Tolypothrix boutellei Strain VB521301.</title>
        <authorList>
            <person name="Chandrababunaidu M.M."/>
            <person name="Singh D."/>
            <person name="Sen D."/>
            <person name="Bhan S."/>
            <person name="Das S."/>
            <person name="Gupta A."/>
            <person name="Adhikary S.P."/>
            <person name="Tripathy S."/>
        </authorList>
    </citation>
    <scope>NUCLEOTIDE SEQUENCE</scope>
    <source>
        <strain evidence="2">VB521301</strain>
    </source>
</reference>
<dbReference type="InterPro" id="IPR009003">
    <property type="entry name" value="Peptidase_S1_PA"/>
</dbReference>
<proteinExistence type="predicted"/>
<dbReference type="EMBL" id="JHEG02000059">
    <property type="protein sequence ID" value="KIE07080.1"/>
    <property type="molecule type" value="Genomic_DNA"/>
</dbReference>
<evidence type="ECO:0000313" key="2">
    <source>
        <dbReference type="EMBL" id="KIE07080.1"/>
    </source>
</evidence>
<dbReference type="GO" id="GO:0006508">
    <property type="term" value="P:proteolysis"/>
    <property type="evidence" value="ECO:0007669"/>
    <property type="project" value="UniProtKB-KW"/>
</dbReference>
<protein>
    <submittedName>
        <fullName evidence="1">Trypsin-like serine protease</fullName>
    </submittedName>
</protein>
<dbReference type="RefSeq" id="WP_038082403.1">
    <property type="nucleotide sequence ID" value="NZ_JHEG04000001.1"/>
</dbReference>
<keyword evidence="1" id="KW-0645">Protease</keyword>
<reference evidence="1" key="2">
    <citation type="submission" date="2019-11" db="EMBL/GenBank/DDBJ databases">
        <title>Improved Assembly of Tolypothrix boutellei genome.</title>
        <authorList>
            <person name="Sarangi A.N."/>
            <person name="Mukherjee M."/>
            <person name="Ghosh S."/>
            <person name="Singh D."/>
            <person name="Das A."/>
            <person name="Kant S."/>
            <person name="Prusty A."/>
            <person name="Tripathy S."/>
        </authorList>
    </citation>
    <scope>NUCLEOTIDE SEQUENCE</scope>
    <source>
        <strain evidence="1">VB521301</strain>
    </source>
</reference>
<dbReference type="PANTHER" id="PTHR22939">
    <property type="entry name" value="SERINE PROTEASE FAMILY S1C HTRA-RELATED"/>
    <property type="match status" value="1"/>
</dbReference>
<gene>
    <name evidence="2" type="ORF">DA73_0238470</name>
    <name evidence="1" type="ORF">DA73_0400031565</name>
</gene>